<proteinExistence type="predicted"/>
<dbReference type="EMBL" id="CP002808">
    <property type="protein sequence ID" value="AEG73411.1"/>
    <property type="molecule type" value="Genomic_DNA"/>
</dbReference>
<sequence length="162" mass="17570">MSWKAIVIGGTATAATGGGIAASSMISSNSGNKPTPLTKSSSPVKEVAQEALPTPKPTCVIYEGDEPTGTGNTRSFKKLLKKFKDKEEFYAEFSSRPPHPDASATKNEISNACDSEGKNSNGNVYVWYGKLPQKNEKTWIYSQSMQQDWLNKNIDKSAITTE</sequence>
<reference key="2">
    <citation type="submission" date="2011-05" db="EMBL/GenBank/DDBJ databases">
        <title>The Genome of Mycoplasma haemofelis Strain Ohio2, a pathogenic hemoplasma of the cat.</title>
        <authorList>
            <person name="Santos A.P."/>
            <person name="Guimaraes A.M.S."/>
            <person name="SanMiguel P.J."/>
            <person name="Martin S.W."/>
            <person name="Messick J.B."/>
        </authorList>
    </citation>
    <scope>NUCLEOTIDE SEQUENCE</scope>
    <source>
        <strain>Ohio2</strain>
    </source>
</reference>
<dbReference type="AlphaFoldDB" id="F6FJQ6"/>
<evidence type="ECO:0000313" key="3">
    <source>
        <dbReference type="Proteomes" id="UP000007952"/>
    </source>
</evidence>
<gene>
    <name evidence="2" type="ordered locus">MHF_1170</name>
</gene>
<dbReference type="STRING" id="859194.MHF_1170"/>
<feature type="compositionally biased region" description="Low complexity" evidence="1">
    <location>
        <begin position="15"/>
        <end position="31"/>
    </location>
</feature>
<feature type="compositionally biased region" description="Polar residues" evidence="1">
    <location>
        <begin position="32"/>
        <end position="43"/>
    </location>
</feature>
<accession>F6FJQ6</accession>
<name>F6FJQ6_MYCHI</name>
<protein>
    <submittedName>
        <fullName evidence="2">Uncharacterized protein</fullName>
    </submittedName>
</protein>
<dbReference type="Proteomes" id="UP000007952">
    <property type="component" value="Chromosome"/>
</dbReference>
<feature type="region of interest" description="Disordered" evidence="1">
    <location>
        <begin position="91"/>
        <end position="124"/>
    </location>
</feature>
<dbReference type="HOGENOM" id="CLU_111546_2_0_14"/>
<evidence type="ECO:0000256" key="1">
    <source>
        <dbReference type="SAM" id="MobiDB-lite"/>
    </source>
</evidence>
<dbReference type="BioCyc" id="MHAE859194:G1GR7-1163-MONOMER"/>
<evidence type="ECO:0000313" key="2">
    <source>
        <dbReference type="EMBL" id="AEG73411.1"/>
    </source>
</evidence>
<feature type="region of interest" description="Disordered" evidence="1">
    <location>
        <begin position="15"/>
        <end position="73"/>
    </location>
</feature>
<feature type="compositionally biased region" description="Polar residues" evidence="1">
    <location>
        <begin position="104"/>
        <end position="123"/>
    </location>
</feature>
<reference evidence="2 3" key="1">
    <citation type="journal article" date="2011" name="J. Bacteriol.">
        <title>Complete genome sequences of two hemotropic Mycoplasmas, Mycoplasma haemofelis strain Ohio2 and Mycoplasma suis strain Illinois.</title>
        <authorList>
            <person name="Messick J.B."/>
            <person name="Santos A.P."/>
            <person name="Guimaraes A.M."/>
        </authorList>
    </citation>
    <scope>NUCLEOTIDE SEQUENCE [LARGE SCALE GENOMIC DNA]</scope>
    <source>
        <strain evidence="2 3">Ohio2</strain>
    </source>
</reference>
<dbReference type="KEGG" id="mhf:MHF_1170"/>
<organism evidence="2 3">
    <name type="scientific">Mycoplasma haemofelis (strain Ohio2)</name>
    <dbReference type="NCBI Taxonomy" id="859194"/>
    <lineage>
        <taxon>Bacteria</taxon>
        <taxon>Bacillati</taxon>
        <taxon>Mycoplasmatota</taxon>
        <taxon>Mollicutes</taxon>
        <taxon>Mycoplasmataceae</taxon>
        <taxon>Mycoplasma</taxon>
    </lineage>
</organism>